<keyword evidence="10" id="KW-1185">Reference proteome</keyword>
<dbReference type="AlphaFoldDB" id="A0A1U9KPN1"/>
<keyword evidence="5" id="KW-0190">Covalent protein-DNA linkage</keyword>
<dbReference type="SUPFAM" id="SSF143081">
    <property type="entry name" value="BB1717-like"/>
    <property type="match status" value="1"/>
</dbReference>
<gene>
    <name evidence="9" type="ORF">A0U93_06875</name>
</gene>
<keyword evidence="2 8" id="KW-0645">Protease</keyword>
<evidence type="ECO:0000256" key="6">
    <source>
        <dbReference type="ARBA" id="ARBA00023125"/>
    </source>
</evidence>
<dbReference type="InterPro" id="IPR036590">
    <property type="entry name" value="SRAP-like"/>
</dbReference>
<proteinExistence type="inferred from homology"/>
<dbReference type="KEGG" id="nch:A0U93_06875"/>
<reference evidence="9 10" key="1">
    <citation type="submission" date="2016-03" db="EMBL/GenBank/DDBJ databases">
        <title>Acetic acid bacteria sequencing.</title>
        <authorList>
            <person name="Brandt J."/>
            <person name="Jakob F."/>
            <person name="Vogel R.F."/>
        </authorList>
    </citation>
    <scope>NUCLEOTIDE SEQUENCE [LARGE SCALE GENOMIC DNA]</scope>
    <source>
        <strain evidence="9 10">NBRC 101099</strain>
    </source>
</reference>
<evidence type="ECO:0000256" key="2">
    <source>
        <dbReference type="ARBA" id="ARBA00022670"/>
    </source>
</evidence>
<evidence type="ECO:0000256" key="5">
    <source>
        <dbReference type="ARBA" id="ARBA00023124"/>
    </source>
</evidence>
<evidence type="ECO:0000256" key="8">
    <source>
        <dbReference type="RuleBase" id="RU364100"/>
    </source>
</evidence>
<evidence type="ECO:0000256" key="3">
    <source>
        <dbReference type="ARBA" id="ARBA00022763"/>
    </source>
</evidence>
<keyword evidence="4 8" id="KW-0378">Hydrolase</keyword>
<dbReference type="InterPro" id="IPR003738">
    <property type="entry name" value="SRAP"/>
</dbReference>
<evidence type="ECO:0000256" key="1">
    <source>
        <dbReference type="ARBA" id="ARBA00008136"/>
    </source>
</evidence>
<evidence type="ECO:0000256" key="4">
    <source>
        <dbReference type="ARBA" id="ARBA00022801"/>
    </source>
</evidence>
<dbReference type="PANTHER" id="PTHR13604">
    <property type="entry name" value="DC12-RELATED"/>
    <property type="match status" value="1"/>
</dbReference>
<dbReference type="Pfam" id="PF02586">
    <property type="entry name" value="SRAP"/>
    <property type="match status" value="1"/>
</dbReference>
<keyword evidence="7" id="KW-0456">Lyase</keyword>
<dbReference type="PANTHER" id="PTHR13604:SF0">
    <property type="entry name" value="ABASIC SITE PROCESSING PROTEIN HMCES"/>
    <property type="match status" value="1"/>
</dbReference>
<name>A0A1U9KPN1_9PROT</name>
<dbReference type="RefSeq" id="WP_077806691.1">
    <property type="nucleotide sequence ID" value="NZ_BJXS01000002.1"/>
</dbReference>
<dbReference type="STRING" id="320497.A0U93_06875"/>
<dbReference type="OrthoDB" id="9782620at2"/>
<evidence type="ECO:0000256" key="7">
    <source>
        <dbReference type="ARBA" id="ARBA00023239"/>
    </source>
</evidence>
<dbReference type="GO" id="GO:0006508">
    <property type="term" value="P:proteolysis"/>
    <property type="evidence" value="ECO:0007669"/>
    <property type="project" value="UniProtKB-KW"/>
</dbReference>
<dbReference type="EMBL" id="CP014691">
    <property type="protein sequence ID" value="AQS87699.1"/>
    <property type="molecule type" value="Genomic_DNA"/>
</dbReference>
<dbReference type="GO" id="GO:0106300">
    <property type="term" value="P:protein-DNA covalent cross-linking repair"/>
    <property type="evidence" value="ECO:0007669"/>
    <property type="project" value="InterPro"/>
</dbReference>
<keyword evidence="6" id="KW-0238">DNA-binding</keyword>
<dbReference type="Proteomes" id="UP000188604">
    <property type="component" value="Chromosome"/>
</dbReference>
<evidence type="ECO:0000313" key="9">
    <source>
        <dbReference type="EMBL" id="AQS87699.1"/>
    </source>
</evidence>
<dbReference type="GO" id="GO:0016829">
    <property type="term" value="F:lyase activity"/>
    <property type="evidence" value="ECO:0007669"/>
    <property type="project" value="UniProtKB-KW"/>
</dbReference>
<dbReference type="GO" id="GO:0003697">
    <property type="term" value="F:single-stranded DNA binding"/>
    <property type="evidence" value="ECO:0007669"/>
    <property type="project" value="InterPro"/>
</dbReference>
<dbReference type="Gene3D" id="3.90.1680.10">
    <property type="entry name" value="SOS response associated peptidase-like"/>
    <property type="match status" value="1"/>
</dbReference>
<comment type="similarity">
    <text evidence="1 8">Belongs to the SOS response-associated peptidase family.</text>
</comment>
<sequence>MTSRFACDLDTQSLRTTFHLSGESPVWLPSRNVTPGQPAPVIRAGNRPGHRQLDLMLWGLVPHWAKDMSRRPYNARAETVATSGMFWAAYRARRCIIPATGFHESARSPRWLSLPNNQIMGLAAIWENWEHEGDILHSFAIVTAPADDLTRVTGRRLPVLIAPQDRETWLTGSRDEASRLLHAPKPHKMIFADEPMAPRPDASTPSKGTKG</sequence>
<protein>
    <recommendedName>
        <fullName evidence="8">Abasic site processing protein</fullName>
        <ecNumber evidence="8">3.4.-.-</ecNumber>
    </recommendedName>
</protein>
<organism evidence="9 10">
    <name type="scientific">Neoasaia chiangmaiensis</name>
    <dbReference type="NCBI Taxonomy" id="320497"/>
    <lineage>
        <taxon>Bacteria</taxon>
        <taxon>Pseudomonadati</taxon>
        <taxon>Pseudomonadota</taxon>
        <taxon>Alphaproteobacteria</taxon>
        <taxon>Acetobacterales</taxon>
        <taxon>Acetobacteraceae</taxon>
        <taxon>Neoasaia</taxon>
    </lineage>
</organism>
<evidence type="ECO:0000313" key="10">
    <source>
        <dbReference type="Proteomes" id="UP000188604"/>
    </source>
</evidence>
<accession>A0A1U9KPN1</accession>
<dbReference type="GO" id="GO:0008233">
    <property type="term" value="F:peptidase activity"/>
    <property type="evidence" value="ECO:0007669"/>
    <property type="project" value="UniProtKB-KW"/>
</dbReference>
<keyword evidence="3" id="KW-0227">DNA damage</keyword>
<dbReference type="EC" id="3.4.-.-" evidence="8"/>